<gene>
    <name evidence="1" type="ORF">NCTC6754_06295</name>
</gene>
<dbReference type="Proteomes" id="UP000269208">
    <property type="component" value="Chromosome"/>
</dbReference>
<sequence length="51" mass="5809">MMKVDAVKRGTWDRQIPLAVRQTWRGAMECNGNGLCFNFDAKKPNVPVDEN</sequence>
<dbReference type="AlphaFoldDB" id="A0A3S4HWR8"/>
<dbReference type="EMBL" id="LR134190">
    <property type="protein sequence ID" value="VEB60169.1"/>
    <property type="molecule type" value="Genomic_DNA"/>
</dbReference>
<accession>A0A3S4HWR8</accession>
<evidence type="ECO:0000313" key="2">
    <source>
        <dbReference type="Proteomes" id="UP000269208"/>
    </source>
</evidence>
<protein>
    <submittedName>
        <fullName evidence="1">FAD-binding protein</fullName>
    </submittedName>
</protein>
<evidence type="ECO:0000313" key="1">
    <source>
        <dbReference type="EMBL" id="VEB60169.1"/>
    </source>
</evidence>
<organism evidence="1 2">
    <name type="scientific">Salmonella enterica I</name>
    <dbReference type="NCBI Taxonomy" id="59201"/>
    <lineage>
        <taxon>Bacteria</taxon>
        <taxon>Pseudomonadati</taxon>
        <taxon>Pseudomonadota</taxon>
        <taxon>Gammaproteobacteria</taxon>
        <taxon>Enterobacterales</taxon>
        <taxon>Enterobacteriaceae</taxon>
        <taxon>Salmonella</taxon>
    </lineage>
</organism>
<name>A0A3S4HWR8_SALET</name>
<proteinExistence type="predicted"/>
<reference evidence="1 2" key="1">
    <citation type="submission" date="2018-12" db="EMBL/GenBank/DDBJ databases">
        <authorList>
            <consortium name="Pathogen Informatics"/>
        </authorList>
    </citation>
    <scope>NUCLEOTIDE SEQUENCE [LARGE SCALE GENOMIC DNA]</scope>
    <source>
        <strain evidence="1 2">NCTC6754</strain>
    </source>
</reference>